<gene>
    <name evidence="2" type="ORF">BSQ44_01255</name>
</gene>
<dbReference type="EMBL" id="CP018171">
    <property type="protein sequence ID" value="APH70159.1"/>
    <property type="molecule type" value="Genomic_DNA"/>
</dbReference>
<protein>
    <recommendedName>
        <fullName evidence="1">Methyltransferase domain-containing protein</fullName>
    </recommendedName>
</protein>
<dbReference type="AlphaFoldDB" id="A0A1L3SL75"/>
<dbReference type="RefSeq" id="WP_072601572.1">
    <property type="nucleotide sequence ID" value="NZ_CP018171.1"/>
</dbReference>
<accession>A0A1L3SL75</accession>
<evidence type="ECO:0000259" key="1">
    <source>
        <dbReference type="Pfam" id="PF13649"/>
    </source>
</evidence>
<evidence type="ECO:0000313" key="3">
    <source>
        <dbReference type="Proteomes" id="UP000182840"/>
    </source>
</evidence>
<dbReference type="InterPro" id="IPR029063">
    <property type="entry name" value="SAM-dependent_MTases_sf"/>
</dbReference>
<dbReference type="Proteomes" id="UP000182840">
    <property type="component" value="Chromosome"/>
</dbReference>
<dbReference type="PANTHER" id="PTHR42912">
    <property type="entry name" value="METHYLTRANSFERASE"/>
    <property type="match status" value="1"/>
</dbReference>
<reference evidence="3" key="1">
    <citation type="submission" date="2016-11" db="EMBL/GenBank/DDBJ databases">
        <title>Mesorhizobium oceanicum sp. nov., isolated from deep seawater in South China Sea.</title>
        <authorList>
            <person name="Fu G.-Y."/>
        </authorList>
    </citation>
    <scope>NUCLEOTIDE SEQUENCE [LARGE SCALE GENOMIC DNA]</scope>
    <source>
        <strain evidence="3">B7</strain>
    </source>
</reference>
<dbReference type="InterPro" id="IPR050508">
    <property type="entry name" value="Methyltransf_Superfamily"/>
</dbReference>
<dbReference type="STRING" id="1670800.BSQ44_01255"/>
<dbReference type="SUPFAM" id="SSF53335">
    <property type="entry name" value="S-adenosyl-L-methionine-dependent methyltransferases"/>
    <property type="match status" value="1"/>
</dbReference>
<sequence length="271" mass="30080">MKDIVENRSHIGLGTKLRLARLAVQENGLLWTMQMGTYYLASGLAESVYSAAAARRTAKNLPGVNSARMNKLIWDSWDWNAKGEEWSISPEWKDSVIRTLLRPNVPEQGDVVEIGPGGGRWTEELIARCSKVTAIDISETCVRECRERFKDAANAEFIVGSGSDLKPIADESVDAVWSFDVFVHINKPEFRNYAREFARVLRPGGKGVLQHGAVGGEKGGWRSDVTTSDVAIFLTEAGLEVESQVTDWHDEGMEFKSGLYGDVVTTFRKPK</sequence>
<dbReference type="Gene3D" id="3.40.50.150">
    <property type="entry name" value="Vaccinia Virus protein VP39"/>
    <property type="match status" value="1"/>
</dbReference>
<proteinExistence type="predicted"/>
<name>A0A1L3SL75_9HYPH</name>
<keyword evidence="3" id="KW-1185">Reference proteome</keyword>
<feature type="domain" description="Methyltransferase" evidence="1">
    <location>
        <begin position="111"/>
        <end position="205"/>
    </location>
</feature>
<dbReference type="InterPro" id="IPR041698">
    <property type="entry name" value="Methyltransf_25"/>
</dbReference>
<dbReference type="OrthoDB" id="9765084at2"/>
<dbReference type="CDD" id="cd02440">
    <property type="entry name" value="AdoMet_MTases"/>
    <property type="match status" value="1"/>
</dbReference>
<evidence type="ECO:0000313" key="2">
    <source>
        <dbReference type="EMBL" id="APH70159.1"/>
    </source>
</evidence>
<dbReference type="Pfam" id="PF13649">
    <property type="entry name" value="Methyltransf_25"/>
    <property type="match status" value="1"/>
</dbReference>
<organism evidence="2 3">
    <name type="scientific">Aquibium oceanicum</name>
    <dbReference type="NCBI Taxonomy" id="1670800"/>
    <lineage>
        <taxon>Bacteria</taxon>
        <taxon>Pseudomonadati</taxon>
        <taxon>Pseudomonadota</taxon>
        <taxon>Alphaproteobacteria</taxon>
        <taxon>Hyphomicrobiales</taxon>
        <taxon>Phyllobacteriaceae</taxon>
        <taxon>Aquibium</taxon>
    </lineage>
</organism>
<dbReference type="GO" id="GO:0008168">
    <property type="term" value="F:methyltransferase activity"/>
    <property type="evidence" value="ECO:0007669"/>
    <property type="project" value="TreeGrafter"/>
</dbReference>
<dbReference type="KEGG" id="meso:BSQ44_01255"/>